<dbReference type="Proteomes" id="UP001497623">
    <property type="component" value="Unassembled WGS sequence"/>
</dbReference>
<protein>
    <recommendedName>
        <fullName evidence="1">Ubiquitin-like domain-containing protein</fullName>
    </recommendedName>
</protein>
<evidence type="ECO:0000313" key="3">
    <source>
        <dbReference type="Proteomes" id="UP001497623"/>
    </source>
</evidence>
<dbReference type="GO" id="GO:0043014">
    <property type="term" value="F:alpha-tubulin binding"/>
    <property type="evidence" value="ECO:0007669"/>
    <property type="project" value="InterPro"/>
</dbReference>
<dbReference type="GO" id="GO:0007021">
    <property type="term" value="P:tubulin complex assembly"/>
    <property type="evidence" value="ECO:0007669"/>
    <property type="project" value="InterPro"/>
</dbReference>
<dbReference type="Gene3D" id="3.10.20.90">
    <property type="entry name" value="Phosphatidylinositol 3-kinase Catalytic Subunit, Chain A, domain 1"/>
    <property type="match status" value="1"/>
</dbReference>
<evidence type="ECO:0000259" key="1">
    <source>
        <dbReference type="Pfam" id="PF14560"/>
    </source>
</evidence>
<accession>A0AAV2S4L2</accession>
<sequence>MSHYEVHTAPLVNVRITSNLSNFAAEKRYDRGLTIGDLKGRLELVTGASPASMTLEIYDDKDQLVGSITEDEALLGSFPVEENYRLHVTDSHKKVGEFEDISKVEKFELSEEEYTKRNDFKRSSHLLNKFGNFNHKEQLPHPTRLADSRKPARLATTSRASTPELAARRQAAFQDILICGRTRLFFRHIYFNLWPWATIKYGRPMAARSRTEGDTKTSERVLECCGHCKKPGVFILGDDEFAEGTDDE</sequence>
<reference evidence="2 3" key="1">
    <citation type="submission" date="2024-05" db="EMBL/GenBank/DDBJ databases">
        <authorList>
            <person name="Wallberg A."/>
        </authorList>
    </citation>
    <scope>NUCLEOTIDE SEQUENCE [LARGE SCALE GENOMIC DNA]</scope>
</reference>
<dbReference type="EMBL" id="CAXKWB010040077">
    <property type="protein sequence ID" value="CAL4154277.1"/>
    <property type="molecule type" value="Genomic_DNA"/>
</dbReference>
<dbReference type="InterPro" id="IPR045172">
    <property type="entry name" value="TBCB_Ubl"/>
</dbReference>
<proteinExistence type="predicted"/>
<dbReference type="InterPro" id="IPR029071">
    <property type="entry name" value="Ubiquitin-like_domsf"/>
</dbReference>
<organism evidence="2 3">
    <name type="scientific">Meganyctiphanes norvegica</name>
    <name type="common">Northern krill</name>
    <name type="synonym">Thysanopoda norvegica</name>
    <dbReference type="NCBI Taxonomy" id="48144"/>
    <lineage>
        <taxon>Eukaryota</taxon>
        <taxon>Metazoa</taxon>
        <taxon>Ecdysozoa</taxon>
        <taxon>Arthropoda</taxon>
        <taxon>Crustacea</taxon>
        <taxon>Multicrustacea</taxon>
        <taxon>Malacostraca</taxon>
        <taxon>Eumalacostraca</taxon>
        <taxon>Eucarida</taxon>
        <taxon>Euphausiacea</taxon>
        <taxon>Euphausiidae</taxon>
        <taxon>Meganyctiphanes</taxon>
    </lineage>
</organism>
<gene>
    <name evidence="2" type="ORF">MNOR_LOCUS31300</name>
</gene>
<name>A0AAV2S4L2_MEGNR</name>
<keyword evidence="3" id="KW-1185">Reference proteome</keyword>
<dbReference type="CDD" id="cd01789">
    <property type="entry name" value="Ubl_TBCB"/>
    <property type="match status" value="1"/>
</dbReference>
<feature type="non-terminal residue" evidence="2">
    <location>
        <position position="248"/>
    </location>
</feature>
<dbReference type="SUPFAM" id="SSF54236">
    <property type="entry name" value="Ubiquitin-like"/>
    <property type="match status" value="1"/>
</dbReference>
<dbReference type="AlphaFoldDB" id="A0AAV2S4L2"/>
<evidence type="ECO:0000313" key="2">
    <source>
        <dbReference type="EMBL" id="CAL4154277.1"/>
    </source>
</evidence>
<feature type="domain" description="Ubiquitin-like" evidence="1">
    <location>
        <begin position="12"/>
        <end position="92"/>
    </location>
</feature>
<dbReference type="InterPro" id="IPR000626">
    <property type="entry name" value="Ubiquitin-like_dom"/>
</dbReference>
<dbReference type="GO" id="GO:0007023">
    <property type="term" value="P:post-chaperonin tubulin folding pathway"/>
    <property type="evidence" value="ECO:0007669"/>
    <property type="project" value="InterPro"/>
</dbReference>
<comment type="caution">
    <text evidence="2">The sequence shown here is derived from an EMBL/GenBank/DDBJ whole genome shotgun (WGS) entry which is preliminary data.</text>
</comment>
<dbReference type="Pfam" id="PF14560">
    <property type="entry name" value="Ubiquitin_2"/>
    <property type="match status" value="1"/>
</dbReference>